<evidence type="ECO:0000256" key="1">
    <source>
        <dbReference type="SAM" id="MobiDB-lite"/>
    </source>
</evidence>
<feature type="region of interest" description="Disordered" evidence="1">
    <location>
        <begin position="436"/>
        <end position="467"/>
    </location>
</feature>
<dbReference type="AlphaFoldDB" id="K2REX9"/>
<feature type="region of interest" description="Disordered" evidence="1">
    <location>
        <begin position="269"/>
        <end position="352"/>
    </location>
</feature>
<organism evidence="2 3">
    <name type="scientific">Macrophomina phaseolina (strain MS6)</name>
    <name type="common">Charcoal rot fungus</name>
    <dbReference type="NCBI Taxonomy" id="1126212"/>
    <lineage>
        <taxon>Eukaryota</taxon>
        <taxon>Fungi</taxon>
        <taxon>Dikarya</taxon>
        <taxon>Ascomycota</taxon>
        <taxon>Pezizomycotina</taxon>
        <taxon>Dothideomycetes</taxon>
        <taxon>Dothideomycetes incertae sedis</taxon>
        <taxon>Botryosphaeriales</taxon>
        <taxon>Botryosphaeriaceae</taxon>
        <taxon>Macrophomina</taxon>
    </lineage>
</organism>
<feature type="region of interest" description="Disordered" evidence="1">
    <location>
        <begin position="653"/>
        <end position="682"/>
    </location>
</feature>
<sequence>MCKYRYIYYSRCSHCEMTLVDYCDKAYTRAGFKSHHLRNAENSAQSSASPSAQTTEVNNGKARCAEVATEEKLVAAELVRSEESTAKQDLPARLAVEQVTEQQQQTSAKAWASVAPSTLAVEQTDPSEDTACPTALASPAAATRGRSGLDSTIRAAKAGSMTSTKLGREVVLPEEQSDKGAGLDLASSSAFPVLASSGVGRSSSVTDRTLSPLPVPWAHIVRSTSARLPASSSASEPPTASDAGTVSSPTSSIDGNLLDTVFLATPAPPKMAASSSLGSKAVRAKKPAPVEDSATRTPNSPRKRLPVEWTGGSPSSPGKNAKVLSRRKSIGANGMLPNTAQDPSVPPPKAPTKTIPFVLATARRAAAREQKERTAMTKIVPAVPEALTKDKASGKTHSKTSSDTSTTQYHTAAPSPFPSNSSQSYATAFEELHQTLSAPGSPSRIPRLIGGGSHGSNTRASGSEASPVRADLRIQVAVSGPLLSAAHVNAVNEYDNSIETVGPHEEPETVPTTEQSKTKDADVGLARSGMAKSDEALKKASSTFGRIRQMKHPYSRVHFEETSKAIESAAGLGVADDSSVAQTEAAERTNPPSKPEPKSLGDHDPASESPASQSDSDQATTRTDSSAPGSEHSGELADVESLLSSAEWETKAAMREGTPSPEMINTWPEASESRGTYSGDGRFPRTVIAESEPSFNEGQSITFGLAERLQWSLSPNSCTPTLSTNTARAQSTNMEMPRPMQCNGATPRRLNAQAREFVPTPITIRTSCNTSTPASCNRNNCPQTPAEWRNTSTGGFNPDAKQDNYHHSAVNMTFLSGAGVALPAGKKYKKKKKSPKKTRDSSNQWGRPIDMSHGASGQNQSGAGSGSMSSGSAMPAGWCMVQTDEDNAIVGGRNTVPRLLAATDYSSIVNGSSSLSGWRTITAEEDDAVVSGPNTVSDLLAAAAAPLAASGPSTGSALSSITESSLPPAMPPMMGQYGFTSTFPEVHTPFLTSRQGGRPDRYLREITNMPYGQRRGGTSSGPSRQLYLGRGGSGIPTTQIPDGDHPHEQWWHQGYTSSNRGPLTMGSWYDCLRQSGGGERAQELYPSLFNAQEYEAEEEDGIRTPNQFGQGVMRTCNHIEMEGAFEALPHYPLLCTKCDPDWHPNMSQWND</sequence>
<feature type="compositionally biased region" description="Basic residues" evidence="1">
    <location>
        <begin position="826"/>
        <end position="836"/>
    </location>
</feature>
<evidence type="ECO:0000313" key="2">
    <source>
        <dbReference type="EMBL" id="EKG13173.1"/>
    </source>
</evidence>
<dbReference type="Proteomes" id="UP000007129">
    <property type="component" value="Unassembled WGS sequence"/>
</dbReference>
<dbReference type="OrthoDB" id="3943844at2759"/>
<proteinExistence type="predicted"/>
<feature type="region of interest" description="Disordered" evidence="1">
    <location>
        <begin position="570"/>
        <end position="639"/>
    </location>
</feature>
<feature type="compositionally biased region" description="Polar residues" evidence="1">
    <location>
        <begin position="455"/>
        <end position="464"/>
    </location>
</feature>
<feature type="region of interest" description="Disordered" evidence="1">
    <location>
        <begin position="119"/>
        <end position="148"/>
    </location>
</feature>
<feature type="region of interest" description="Disordered" evidence="1">
    <location>
        <begin position="501"/>
        <end position="537"/>
    </location>
</feature>
<dbReference type="HOGENOM" id="CLU_276473_0_0_1"/>
<dbReference type="InParanoid" id="K2REX9"/>
<dbReference type="EMBL" id="AHHD01000416">
    <property type="protein sequence ID" value="EKG13173.1"/>
    <property type="molecule type" value="Genomic_DNA"/>
</dbReference>
<feature type="region of interest" description="Disordered" evidence="1">
    <location>
        <begin position="366"/>
        <end position="423"/>
    </location>
</feature>
<protein>
    <submittedName>
        <fullName evidence="2">Uncharacterized protein</fullName>
    </submittedName>
</protein>
<feature type="compositionally biased region" description="Basic and acidic residues" evidence="1">
    <location>
        <begin position="366"/>
        <end position="375"/>
    </location>
</feature>
<feature type="compositionally biased region" description="Basic and acidic residues" evidence="1">
    <location>
        <begin position="595"/>
        <end position="606"/>
    </location>
</feature>
<comment type="caution">
    <text evidence="2">The sequence shown here is derived from an EMBL/GenBank/DDBJ whole genome shotgun (WGS) entry which is preliminary data.</text>
</comment>
<evidence type="ECO:0000313" key="3">
    <source>
        <dbReference type="Proteomes" id="UP000007129"/>
    </source>
</evidence>
<dbReference type="VEuPathDB" id="FungiDB:MPH_09748"/>
<feature type="compositionally biased region" description="Low complexity" evidence="1">
    <location>
        <begin position="227"/>
        <end position="243"/>
    </location>
</feature>
<feature type="compositionally biased region" description="Low complexity" evidence="1">
    <location>
        <begin position="130"/>
        <end position="143"/>
    </location>
</feature>
<feature type="region of interest" description="Disordered" evidence="1">
    <location>
        <begin position="950"/>
        <end position="977"/>
    </location>
</feature>
<feature type="region of interest" description="Disordered" evidence="1">
    <location>
        <begin position="825"/>
        <end position="873"/>
    </location>
</feature>
<feature type="compositionally biased region" description="Polar residues" evidence="1">
    <location>
        <begin position="609"/>
        <end position="628"/>
    </location>
</feature>
<feature type="compositionally biased region" description="Low complexity" evidence="1">
    <location>
        <begin position="950"/>
        <end position="960"/>
    </location>
</feature>
<feature type="compositionally biased region" description="Low complexity" evidence="1">
    <location>
        <begin position="854"/>
        <end position="873"/>
    </location>
</feature>
<accession>K2REX9</accession>
<reference evidence="2 3" key="1">
    <citation type="journal article" date="2012" name="BMC Genomics">
        <title>Tools to kill: Genome of one of the most destructive plant pathogenic fungi Macrophomina phaseolina.</title>
        <authorList>
            <person name="Islam M.S."/>
            <person name="Haque M.S."/>
            <person name="Islam M.M."/>
            <person name="Emdad E.M."/>
            <person name="Halim A."/>
            <person name="Hossen Q.M.M."/>
            <person name="Hossain M.Z."/>
            <person name="Ahmed B."/>
            <person name="Rahim S."/>
            <person name="Rahman M.S."/>
            <person name="Alam M.M."/>
            <person name="Hou S."/>
            <person name="Wan X."/>
            <person name="Saito J.A."/>
            <person name="Alam M."/>
        </authorList>
    </citation>
    <scope>NUCLEOTIDE SEQUENCE [LARGE SCALE GENOMIC DNA]</scope>
    <source>
        <strain evidence="2 3">MS6</strain>
    </source>
</reference>
<feature type="region of interest" description="Disordered" evidence="1">
    <location>
        <begin position="41"/>
        <end position="61"/>
    </location>
</feature>
<feature type="region of interest" description="Disordered" evidence="1">
    <location>
        <begin position="227"/>
        <end position="252"/>
    </location>
</feature>
<gene>
    <name evidence="2" type="ORF">MPH_09748</name>
</gene>
<name>K2REX9_MACPH</name>
<feature type="compositionally biased region" description="Low complexity" evidence="1">
    <location>
        <begin position="41"/>
        <end position="56"/>
    </location>
</feature>